<evidence type="ECO:0000313" key="1">
    <source>
        <dbReference type="EMBL" id="MDD0992303.1"/>
    </source>
</evidence>
<evidence type="ECO:0000313" key="2">
    <source>
        <dbReference type="Proteomes" id="UP001148203"/>
    </source>
</evidence>
<name>A0ABT5NVU3_9PSED</name>
<reference evidence="1 2" key="1">
    <citation type="submission" date="2022-05" db="EMBL/GenBank/DDBJ databases">
        <title>Novel Pseudomonas spp. Isolated from a Rainbow Trout Aquaculture Facility.</title>
        <authorList>
            <person name="Testerman T."/>
            <person name="Graf J."/>
        </authorList>
    </citation>
    <scope>NUCLEOTIDE SEQUENCE [LARGE SCALE GENOMIC DNA]</scope>
    <source>
        <strain evidence="1 2">ID681</strain>
    </source>
</reference>
<proteinExistence type="predicted"/>
<protein>
    <submittedName>
        <fullName evidence="1">Uncharacterized protein</fullName>
    </submittedName>
</protein>
<organism evidence="1 2">
    <name type="scientific">Pseudomonas fontis</name>
    <dbReference type="NCBI Taxonomy" id="2942633"/>
    <lineage>
        <taxon>Bacteria</taxon>
        <taxon>Pseudomonadati</taxon>
        <taxon>Pseudomonadota</taxon>
        <taxon>Gammaproteobacteria</taxon>
        <taxon>Pseudomonadales</taxon>
        <taxon>Pseudomonadaceae</taxon>
        <taxon>Pseudomonas</taxon>
    </lineage>
</organism>
<comment type="caution">
    <text evidence="1">The sequence shown here is derived from an EMBL/GenBank/DDBJ whole genome shotgun (WGS) entry which is preliminary data.</text>
</comment>
<dbReference type="Proteomes" id="UP001148203">
    <property type="component" value="Unassembled WGS sequence"/>
</dbReference>
<accession>A0ABT5NVU3</accession>
<dbReference type="RefSeq" id="WP_273911783.1">
    <property type="nucleotide sequence ID" value="NZ_JAMDGX010000044.1"/>
</dbReference>
<keyword evidence="2" id="KW-1185">Reference proteome</keyword>
<sequence length="114" mass="12576">MSLPELPNTTNRRELRKALVRLRLEMHRQEIRHESGQVLKPLTRLRSMGSNLQDSLQGGLGIKHAPLWGIAGVVLLGFLTGKGARSGSLTRLAGLGSSLLPLLKLFMQNNSDKR</sequence>
<dbReference type="EMBL" id="JAMDGY010000053">
    <property type="protein sequence ID" value="MDD0992303.1"/>
    <property type="molecule type" value="Genomic_DNA"/>
</dbReference>
<gene>
    <name evidence="1" type="ORF">M5G11_17345</name>
</gene>